<dbReference type="EMBL" id="JAAXOP010000002">
    <property type="protein sequence ID" value="NKY49689.1"/>
    <property type="molecule type" value="Genomic_DNA"/>
</dbReference>
<keyword evidence="2" id="KW-1185">Reference proteome</keyword>
<protein>
    <submittedName>
        <fullName evidence="1">Uncharacterized protein</fullName>
    </submittedName>
</protein>
<accession>A0A846XZI8</accession>
<reference evidence="1 2" key="1">
    <citation type="submission" date="2020-04" db="EMBL/GenBank/DDBJ databases">
        <title>MicrobeNet Type strains.</title>
        <authorList>
            <person name="Nicholson A.C."/>
        </authorList>
    </citation>
    <scope>NUCLEOTIDE SEQUENCE [LARGE SCALE GENOMIC DNA]</scope>
    <source>
        <strain evidence="1 2">JCM 12354</strain>
    </source>
</reference>
<proteinExistence type="predicted"/>
<organism evidence="1 2">
    <name type="scientific">Nocardia vermiculata</name>
    <dbReference type="NCBI Taxonomy" id="257274"/>
    <lineage>
        <taxon>Bacteria</taxon>
        <taxon>Bacillati</taxon>
        <taxon>Actinomycetota</taxon>
        <taxon>Actinomycetes</taxon>
        <taxon>Mycobacteriales</taxon>
        <taxon>Nocardiaceae</taxon>
        <taxon>Nocardia</taxon>
    </lineage>
</organism>
<evidence type="ECO:0000313" key="2">
    <source>
        <dbReference type="Proteomes" id="UP000565711"/>
    </source>
</evidence>
<comment type="caution">
    <text evidence="1">The sequence shown here is derived from an EMBL/GenBank/DDBJ whole genome shotgun (WGS) entry which is preliminary data.</text>
</comment>
<evidence type="ECO:0000313" key="1">
    <source>
        <dbReference type="EMBL" id="NKY49689.1"/>
    </source>
</evidence>
<gene>
    <name evidence="1" type="ORF">HGA08_05600</name>
</gene>
<name>A0A846XZI8_9NOCA</name>
<dbReference type="AlphaFoldDB" id="A0A846XZI8"/>
<sequence>MTTISARTAQHGGELDVSGRTYQLDGSAFGSTCVLRTQDGQVVASAERDGLRGRRVAVGGREFRLARTGLGSRNLELVEGDTRVGSVRRGIRDAEAELPELDRPAEVFVLVVALAMWRRRRKAVVIGR</sequence>
<dbReference type="Proteomes" id="UP000565711">
    <property type="component" value="Unassembled WGS sequence"/>
</dbReference>